<feature type="transmembrane region" description="Helical" evidence="13">
    <location>
        <begin position="40"/>
        <end position="59"/>
    </location>
</feature>
<evidence type="ECO:0000256" key="5">
    <source>
        <dbReference type="ARBA" id="ARBA00022692"/>
    </source>
</evidence>
<evidence type="ECO:0000256" key="9">
    <source>
        <dbReference type="ARBA" id="ARBA00023065"/>
    </source>
</evidence>
<protein>
    <recommendedName>
        <fullName evidence="16">Integral membrane protein</fullName>
    </recommendedName>
</protein>
<dbReference type="InterPro" id="IPR010617">
    <property type="entry name" value="TMEM175-like"/>
</dbReference>
<keyword evidence="10 13" id="KW-0472">Membrane</keyword>
<dbReference type="GO" id="GO:0015252">
    <property type="term" value="F:proton channel activity"/>
    <property type="evidence" value="ECO:0007669"/>
    <property type="project" value="InterPro"/>
</dbReference>
<keyword evidence="8 13" id="KW-1133">Transmembrane helix</keyword>
<evidence type="ECO:0000256" key="1">
    <source>
        <dbReference type="ARBA" id="ARBA00004141"/>
    </source>
</evidence>
<accession>A0A1L8SUR4</accession>
<dbReference type="GO" id="GO:0005267">
    <property type="term" value="F:potassium channel activity"/>
    <property type="evidence" value="ECO:0007669"/>
    <property type="project" value="UniProtKB-KW"/>
</dbReference>
<keyword evidence="9" id="KW-0406">Ion transport</keyword>
<evidence type="ECO:0000256" key="12">
    <source>
        <dbReference type="ARBA" id="ARBA00034430"/>
    </source>
</evidence>
<evidence type="ECO:0000313" key="14">
    <source>
        <dbReference type="EMBL" id="OJG35847.1"/>
    </source>
</evidence>
<dbReference type="OrthoDB" id="7626281at2"/>
<evidence type="ECO:0000256" key="11">
    <source>
        <dbReference type="ARBA" id="ARBA00023303"/>
    </source>
</evidence>
<dbReference type="Pfam" id="PF06736">
    <property type="entry name" value="TMEM175"/>
    <property type="match status" value="1"/>
</dbReference>
<dbReference type="EMBL" id="JXKM01000004">
    <property type="protein sequence ID" value="OJG35847.1"/>
    <property type="molecule type" value="Genomic_DNA"/>
</dbReference>
<dbReference type="STRING" id="319970.RV00_GL001991"/>
<comment type="caution">
    <text evidence="14">The sequence shown here is derived from an EMBL/GenBank/DDBJ whole genome shotgun (WGS) entry which is preliminary data.</text>
</comment>
<keyword evidence="3" id="KW-0813">Transport</keyword>
<keyword evidence="6" id="KW-0631">Potassium channel</keyword>
<feature type="transmembrane region" description="Helical" evidence="13">
    <location>
        <begin position="12"/>
        <end position="28"/>
    </location>
</feature>
<keyword evidence="5 13" id="KW-0812">Transmembrane</keyword>
<organism evidence="14 15">
    <name type="scientific">Enterococcus devriesei</name>
    <dbReference type="NCBI Taxonomy" id="319970"/>
    <lineage>
        <taxon>Bacteria</taxon>
        <taxon>Bacillati</taxon>
        <taxon>Bacillota</taxon>
        <taxon>Bacilli</taxon>
        <taxon>Lactobacillales</taxon>
        <taxon>Enterococcaceae</taxon>
        <taxon>Enterococcus</taxon>
    </lineage>
</organism>
<proteinExistence type="inferred from homology"/>
<evidence type="ECO:0000256" key="7">
    <source>
        <dbReference type="ARBA" id="ARBA00022958"/>
    </source>
</evidence>
<keyword evidence="15" id="KW-1185">Reference proteome</keyword>
<name>A0A1L8SUR4_9ENTE</name>
<evidence type="ECO:0000256" key="2">
    <source>
        <dbReference type="ARBA" id="ARBA00006920"/>
    </source>
</evidence>
<gene>
    <name evidence="14" type="ORF">RV00_GL001991</name>
</gene>
<keyword evidence="7" id="KW-0630">Potassium</keyword>
<dbReference type="GO" id="GO:0016020">
    <property type="term" value="C:membrane"/>
    <property type="evidence" value="ECO:0007669"/>
    <property type="project" value="UniProtKB-SubCell"/>
</dbReference>
<feature type="transmembrane region" description="Helical" evidence="13">
    <location>
        <begin position="80"/>
        <end position="100"/>
    </location>
</feature>
<evidence type="ECO:0008006" key="16">
    <source>
        <dbReference type="Google" id="ProtNLM"/>
    </source>
</evidence>
<evidence type="ECO:0000256" key="13">
    <source>
        <dbReference type="SAM" id="Phobius"/>
    </source>
</evidence>
<keyword evidence="4" id="KW-0633">Potassium transport</keyword>
<evidence type="ECO:0000256" key="8">
    <source>
        <dbReference type="ARBA" id="ARBA00022989"/>
    </source>
</evidence>
<feature type="transmembrane region" description="Helical" evidence="13">
    <location>
        <begin position="106"/>
        <end position="122"/>
    </location>
</feature>
<comment type="catalytic activity">
    <reaction evidence="12">
        <text>K(+)(in) = K(+)(out)</text>
        <dbReference type="Rhea" id="RHEA:29463"/>
        <dbReference type="ChEBI" id="CHEBI:29103"/>
    </reaction>
</comment>
<evidence type="ECO:0000256" key="3">
    <source>
        <dbReference type="ARBA" id="ARBA00022448"/>
    </source>
</evidence>
<comment type="similarity">
    <text evidence="2">Belongs to the TMEM175 family.</text>
</comment>
<dbReference type="RefSeq" id="WP_071861832.1">
    <property type="nucleotide sequence ID" value="NZ_JBHLVS010000013.1"/>
</dbReference>
<sequence length="201" mass="23755">MNKGRVEAFSDAIVAIIMTIMILEFKTPEDFHWQAILENLTYLFAYAVSFFFIAVAWYNHHYMFSLTKHVTKRIYWVNNIWLFTMALIPVATAWAGKFMSHRGPEYFYLFIFTLWSVAYLRLSKSFEQLHQEKHPIISQKIRKMGPNQYMSSLYFPLTVIIIGIGIYFYPPISLIATLIELIIMAFWTNDDSDKIFDETIE</sequence>
<dbReference type="AlphaFoldDB" id="A0A1L8SUR4"/>
<reference evidence="14 15" key="1">
    <citation type="submission" date="2014-12" db="EMBL/GenBank/DDBJ databases">
        <title>Draft genome sequences of 29 type strains of Enterococci.</title>
        <authorList>
            <person name="Zhong Z."/>
            <person name="Sun Z."/>
            <person name="Liu W."/>
            <person name="Zhang W."/>
            <person name="Zhang H."/>
        </authorList>
    </citation>
    <scope>NUCLEOTIDE SEQUENCE [LARGE SCALE GENOMIC DNA]</scope>
    <source>
        <strain evidence="14 15">DSM 22802</strain>
    </source>
</reference>
<keyword evidence="11" id="KW-0407">Ion channel</keyword>
<evidence type="ECO:0000313" key="15">
    <source>
        <dbReference type="Proteomes" id="UP000183700"/>
    </source>
</evidence>
<evidence type="ECO:0000256" key="10">
    <source>
        <dbReference type="ARBA" id="ARBA00023136"/>
    </source>
</evidence>
<dbReference type="Proteomes" id="UP000183700">
    <property type="component" value="Unassembled WGS sequence"/>
</dbReference>
<evidence type="ECO:0000256" key="6">
    <source>
        <dbReference type="ARBA" id="ARBA00022826"/>
    </source>
</evidence>
<feature type="transmembrane region" description="Helical" evidence="13">
    <location>
        <begin position="149"/>
        <end position="169"/>
    </location>
</feature>
<comment type="subcellular location">
    <subcellularLocation>
        <location evidence="1">Membrane</location>
        <topology evidence="1">Multi-pass membrane protein</topology>
    </subcellularLocation>
</comment>
<evidence type="ECO:0000256" key="4">
    <source>
        <dbReference type="ARBA" id="ARBA00022538"/>
    </source>
</evidence>